<gene>
    <name evidence="1" type="ORF">IAR63_02220</name>
</gene>
<organism evidence="1 2">
    <name type="scientific">Cylindrospermopsis curvispora GIHE-G1</name>
    <dbReference type="NCBI Taxonomy" id="2666332"/>
    <lineage>
        <taxon>Bacteria</taxon>
        <taxon>Bacillati</taxon>
        <taxon>Cyanobacteriota</taxon>
        <taxon>Cyanophyceae</taxon>
        <taxon>Nostocales</taxon>
        <taxon>Aphanizomenonaceae</taxon>
        <taxon>Cylindrospermopsis</taxon>
    </lineage>
</organism>
<dbReference type="EMBL" id="CP060822">
    <property type="protein sequence ID" value="QNP29933.1"/>
    <property type="molecule type" value="Genomic_DNA"/>
</dbReference>
<keyword evidence="2" id="KW-1185">Reference proteome</keyword>
<evidence type="ECO:0000313" key="2">
    <source>
        <dbReference type="Proteomes" id="UP000516013"/>
    </source>
</evidence>
<sequence>MNSQIKTPWLKAIKVVPLDGFRLQVIFENGQEMRLSLEKLIQTRERYWRLKSPRYFRQAQIDTLGGICWPEGEDLAPDGLERYLIIDTTNSHIP</sequence>
<dbReference type="Gene3D" id="3.30.2020.10">
    <property type="entry name" value="NE0471-like N-terminal domain"/>
    <property type="match status" value="1"/>
</dbReference>
<dbReference type="GeneID" id="92781829"/>
<dbReference type="Proteomes" id="UP000516013">
    <property type="component" value="Chromosome"/>
</dbReference>
<proteinExistence type="predicted"/>
<protein>
    <submittedName>
        <fullName evidence="1">DUF2442 domain-containing protein</fullName>
    </submittedName>
</protein>
<dbReference type="RefSeq" id="WP_006277523.1">
    <property type="nucleotide sequence ID" value="NZ_CP060822.1"/>
</dbReference>
<name>A0A7H0F1L7_9CYAN</name>
<dbReference type="Pfam" id="PF10387">
    <property type="entry name" value="DUF2442"/>
    <property type="match status" value="1"/>
</dbReference>
<dbReference type="AlphaFoldDB" id="A0A7H0F1L7"/>
<dbReference type="SUPFAM" id="SSF143880">
    <property type="entry name" value="NE0471 N-terminal domain-like"/>
    <property type="match status" value="1"/>
</dbReference>
<evidence type="ECO:0000313" key="1">
    <source>
        <dbReference type="EMBL" id="QNP29933.1"/>
    </source>
</evidence>
<reference evidence="1 2" key="1">
    <citation type="submission" date="2020-08" db="EMBL/GenBank/DDBJ databases">
        <title>Complete genome sequence of Raphidiopsis curvispora isolated from drinking water reservoir in South Korea.</title>
        <authorList>
            <person name="Jeong J."/>
        </authorList>
    </citation>
    <scope>NUCLEOTIDE SEQUENCE [LARGE SCALE GENOMIC DNA]</scope>
    <source>
        <strain evidence="1 2">GIHE-G1</strain>
    </source>
</reference>
<dbReference type="KEGG" id="ccur:IAR63_02220"/>
<accession>A0A7H0F1L7</accession>
<dbReference type="InterPro" id="IPR036782">
    <property type="entry name" value="NE0471-like_N"/>
</dbReference>
<dbReference type="InterPro" id="IPR018841">
    <property type="entry name" value="DUF2442"/>
</dbReference>